<dbReference type="GeneID" id="30308212"/>
<dbReference type="InterPro" id="IPR036465">
    <property type="entry name" value="vWFA_dom_sf"/>
</dbReference>
<proteinExistence type="predicted"/>
<feature type="region of interest" description="Disordered" evidence="1">
    <location>
        <begin position="181"/>
        <end position="263"/>
    </location>
</feature>
<gene>
    <name evidence="2" type="ORF">C490910_158</name>
</gene>
<dbReference type="RefSeq" id="YP_009323091.1">
    <property type="nucleotide sequence ID" value="NC_031927.1"/>
</dbReference>
<dbReference type="KEGG" id="vg:30308212"/>
<evidence type="ECO:0000313" key="3">
    <source>
        <dbReference type="Proteomes" id="UP000203902"/>
    </source>
</evidence>
<keyword evidence="3" id="KW-1185">Reference proteome</keyword>
<dbReference type="EMBL" id="KU686212">
    <property type="protein sequence ID" value="AOV62082.1"/>
    <property type="molecule type" value="Genomic_DNA"/>
</dbReference>
<sequence length="721" mass="81300">MSVNLEVKGTLARLLATEDLLVEHKNVSTASFNVHSRVLTLPRWEKASNNVFNLLISHEVAHALFTPDEDWRKKTKIPQGFINVTEDVRIEVLMKKKYAGLPKTFFRGYQELHDQDFFGIADEDVSAMNIADRVNLHFKIGNFLKVPFTAAEMVVVDQCAAAVTFDDAIAAAEALYALHEQQKEEQQQSANEEVSSSPESTEEPQGNDGGESEEPEEAPSDSEGESSEGGAPQEGEGDEEPIERTESDDSENVGGDSAGNLTDEVSTMENFNENLEDMATKSTYNEPLYLTYPSFPADKYVATNKDVHEYISTSFTMQRQFFYDNNPENADYFINNLFGVYDKKYAEFKRNIQSEVNYMVKEFECKKSAAAYSRASTSRTGVLDCTKLHTYKYNEDLFKKVTTLPQGKNHGLVFVLDWSGSMCYILEDTIKQLLSIVMFCDKVNIPFEVYAFTNEWNRDNASFQANSDTPNEFMVGDEFSMMNILTSTVNRKELQRQMQTIFMIAASYNTRGGDIVPSRVGLSGTPLNEALISLRKILPQFKKNNNVEKAHVMVLTDGEAGWTRYTTEIQSYDGQSKISVGRLGHQNGYLRNRVTGSVRKIDKSRLGGVTTSILEDLRDEFPESTFTGFRILERRGNWFVRQAVQYDETQISKWKKEKSIALTNAGYNKYFIVASDSIQESTEFDVDEGATKAKIKSAFTKSLKSKKSNKKVLGDFISLIA</sequence>
<evidence type="ECO:0000256" key="1">
    <source>
        <dbReference type="SAM" id="MobiDB-lite"/>
    </source>
</evidence>
<name>A0A1D8KTW5_9CAUD</name>
<accession>A0A1D8KTW5</accession>
<dbReference type="Gene3D" id="3.40.50.410">
    <property type="entry name" value="von Willebrand factor, type A domain"/>
    <property type="match status" value="1"/>
</dbReference>
<dbReference type="SUPFAM" id="SSF53300">
    <property type="entry name" value="vWA-like"/>
    <property type="match status" value="1"/>
</dbReference>
<dbReference type="Proteomes" id="UP000203902">
    <property type="component" value="Segment"/>
</dbReference>
<dbReference type="OrthoDB" id="4844at10239"/>
<feature type="compositionally biased region" description="Acidic residues" evidence="1">
    <location>
        <begin position="210"/>
        <end position="226"/>
    </location>
</feature>
<evidence type="ECO:0000313" key="2">
    <source>
        <dbReference type="EMBL" id="AOV62082.1"/>
    </source>
</evidence>
<organism evidence="2 3">
    <name type="scientific">Synechococcus phage S-CAM7</name>
    <dbReference type="NCBI Taxonomy" id="1883368"/>
    <lineage>
        <taxon>Viruses</taxon>
        <taxon>Duplodnaviria</taxon>
        <taxon>Heunggongvirae</taxon>
        <taxon>Uroviricota</taxon>
        <taxon>Caudoviricetes</taxon>
        <taxon>Pantevenvirales</taxon>
        <taxon>Kyanoviridae</taxon>
        <taxon>Mazuvirus</taxon>
        <taxon>Mazuvirus scam7</taxon>
    </lineage>
</organism>
<reference evidence="2 3" key="1">
    <citation type="journal article" date="2016" name="Virology">
        <title>The genomic content and context of auxiliary metabolic genes in marine cyanomyoviruses.</title>
        <authorList>
            <person name="Crummett L.T."/>
            <person name="Puxty R.J."/>
            <person name="Weihe C."/>
            <person name="Marston M.F."/>
            <person name="Martiny J.B."/>
        </authorList>
    </citation>
    <scope>NUCLEOTIDE SEQUENCE [LARGE SCALE GENOMIC DNA]</scope>
    <source>
        <strain evidence="2">0910CC49</strain>
    </source>
</reference>
<protein>
    <submittedName>
        <fullName evidence="2">Peptidase</fullName>
    </submittedName>
</protein>